<dbReference type="KEGG" id="run:DR864_11595"/>
<gene>
    <name evidence="3" type="ORF">DR864_11595</name>
</gene>
<feature type="domain" description="Tail specific protease" evidence="2">
    <location>
        <begin position="246"/>
        <end position="454"/>
    </location>
</feature>
<dbReference type="AlphaFoldDB" id="A0A344TI76"/>
<dbReference type="SUPFAM" id="SSF52096">
    <property type="entry name" value="ClpP/crotonase"/>
    <property type="match status" value="1"/>
</dbReference>
<sequence>MRKTVAAFIFILHCLIGKAQTCDCATMLTAVIQKTEDNYSGYFDKVNAKTKPRYHQLTDSLRTASKGITGEKDCYQLLRIYKRFFRDGHFQLSYNAPEVVVPIRTINTDEAKAKAYFDAHSATLHPLEGIWEAVDGSYRVALMRDPLQADKIAAVVLAAQNKKWQPGMVKFEANADGASPYKGIYWAGDLSSSERTFPLERNMMNIPNSGYWAREYPQKATPEELAKAQQGDEVFQVKAIDPQTFYIKIPSFGISFEMVDSVLKAHDAVIRNSPHLIVDIRDNGGGMNSSFPALLKYLNTNNFKDIYSHFRSTADNLQAEQEIIDRALSEGWISAKEAKPWQESLAKNRKQIGKMVKYPAENMKYKEVMANPQKVSVLMNEHCYSSAEYFVFYAKQSKKVTLFGNHTGGMMDYGNVREHKLPCPTFELRLPTTRTGWVDYAPIDNVGFQPDVKIPDTEKDWVKFVLNHRQNQ</sequence>
<dbReference type="PANTHER" id="PTHR32060:SF30">
    <property type="entry name" value="CARBOXY-TERMINAL PROCESSING PROTEASE CTPA"/>
    <property type="match status" value="1"/>
</dbReference>
<accession>A0A344TI76</accession>
<name>A0A344TI76_9BACT</name>
<dbReference type="GO" id="GO:0006508">
    <property type="term" value="P:proteolysis"/>
    <property type="evidence" value="ECO:0007669"/>
    <property type="project" value="InterPro"/>
</dbReference>
<dbReference type="RefSeq" id="WP_114067131.1">
    <property type="nucleotide sequence ID" value="NZ_CP030850.1"/>
</dbReference>
<dbReference type="Proteomes" id="UP000251993">
    <property type="component" value="Chromosome"/>
</dbReference>
<dbReference type="Pfam" id="PF03572">
    <property type="entry name" value="Peptidase_S41"/>
    <property type="match status" value="1"/>
</dbReference>
<feature type="chain" id="PRO_5016955322" description="Tail specific protease domain-containing protein" evidence="1">
    <location>
        <begin position="20"/>
        <end position="472"/>
    </location>
</feature>
<dbReference type="InterPro" id="IPR029045">
    <property type="entry name" value="ClpP/crotonase-like_dom_sf"/>
</dbReference>
<dbReference type="EMBL" id="CP030850">
    <property type="protein sequence ID" value="AXE18347.1"/>
    <property type="molecule type" value="Genomic_DNA"/>
</dbReference>
<evidence type="ECO:0000313" key="4">
    <source>
        <dbReference type="Proteomes" id="UP000251993"/>
    </source>
</evidence>
<dbReference type="GO" id="GO:0008236">
    <property type="term" value="F:serine-type peptidase activity"/>
    <property type="evidence" value="ECO:0007669"/>
    <property type="project" value="InterPro"/>
</dbReference>
<keyword evidence="1" id="KW-0732">Signal</keyword>
<reference evidence="3 4" key="1">
    <citation type="submission" date="2018-07" db="EMBL/GenBank/DDBJ databases">
        <title>Genome sequencing of Runella.</title>
        <authorList>
            <person name="Baek M.-G."/>
            <person name="Yi H."/>
        </authorList>
    </citation>
    <scope>NUCLEOTIDE SEQUENCE [LARGE SCALE GENOMIC DNA]</scope>
    <source>
        <strain evidence="3 4">HYN0085</strain>
    </source>
</reference>
<dbReference type="OrthoDB" id="2327485at2"/>
<protein>
    <recommendedName>
        <fullName evidence="2">Tail specific protease domain-containing protein</fullName>
    </recommendedName>
</protein>
<dbReference type="GO" id="GO:0004175">
    <property type="term" value="F:endopeptidase activity"/>
    <property type="evidence" value="ECO:0007669"/>
    <property type="project" value="TreeGrafter"/>
</dbReference>
<dbReference type="Gene3D" id="3.90.226.10">
    <property type="entry name" value="2-enoyl-CoA Hydratase, Chain A, domain 1"/>
    <property type="match status" value="1"/>
</dbReference>
<proteinExistence type="predicted"/>
<dbReference type="GO" id="GO:0007165">
    <property type="term" value="P:signal transduction"/>
    <property type="evidence" value="ECO:0007669"/>
    <property type="project" value="TreeGrafter"/>
</dbReference>
<dbReference type="PANTHER" id="PTHR32060">
    <property type="entry name" value="TAIL-SPECIFIC PROTEASE"/>
    <property type="match status" value="1"/>
</dbReference>
<dbReference type="GO" id="GO:0030288">
    <property type="term" value="C:outer membrane-bounded periplasmic space"/>
    <property type="evidence" value="ECO:0007669"/>
    <property type="project" value="TreeGrafter"/>
</dbReference>
<feature type="signal peptide" evidence="1">
    <location>
        <begin position="1"/>
        <end position="19"/>
    </location>
</feature>
<keyword evidence="4" id="KW-1185">Reference proteome</keyword>
<evidence type="ECO:0000256" key="1">
    <source>
        <dbReference type="SAM" id="SignalP"/>
    </source>
</evidence>
<organism evidence="3 4">
    <name type="scientific">Runella rosea</name>
    <dbReference type="NCBI Taxonomy" id="2259595"/>
    <lineage>
        <taxon>Bacteria</taxon>
        <taxon>Pseudomonadati</taxon>
        <taxon>Bacteroidota</taxon>
        <taxon>Cytophagia</taxon>
        <taxon>Cytophagales</taxon>
        <taxon>Spirosomataceae</taxon>
        <taxon>Runella</taxon>
    </lineage>
</organism>
<evidence type="ECO:0000313" key="3">
    <source>
        <dbReference type="EMBL" id="AXE18347.1"/>
    </source>
</evidence>
<evidence type="ECO:0000259" key="2">
    <source>
        <dbReference type="Pfam" id="PF03572"/>
    </source>
</evidence>
<dbReference type="InterPro" id="IPR005151">
    <property type="entry name" value="Tail-specific_protease"/>
</dbReference>